<feature type="domain" description="FAD-binding FR-type" evidence="2">
    <location>
        <begin position="5"/>
        <end position="118"/>
    </location>
</feature>
<gene>
    <name evidence="3" type="ORF">J4573_48515</name>
</gene>
<dbReference type="Pfam" id="PF04954">
    <property type="entry name" value="SIP"/>
    <property type="match status" value="1"/>
</dbReference>
<dbReference type="CDD" id="cd06193">
    <property type="entry name" value="siderophore_interacting"/>
    <property type="match status" value="1"/>
</dbReference>
<dbReference type="Gene3D" id="2.40.30.10">
    <property type="entry name" value="Translation factors"/>
    <property type="match status" value="1"/>
</dbReference>
<dbReference type="InterPro" id="IPR017927">
    <property type="entry name" value="FAD-bd_FR_type"/>
</dbReference>
<dbReference type="RefSeq" id="WP_208263235.1">
    <property type="nucleotide sequence ID" value="NZ_JAGEOJ010000031.1"/>
</dbReference>
<reference evidence="3" key="1">
    <citation type="submission" date="2021-03" db="EMBL/GenBank/DDBJ databases">
        <authorList>
            <person name="Kanchanasin P."/>
            <person name="Saeng-In P."/>
            <person name="Phongsopitanun W."/>
            <person name="Yuki M."/>
            <person name="Kudo T."/>
            <person name="Ohkuma M."/>
            <person name="Tanasupawat S."/>
        </authorList>
    </citation>
    <scope>NUCLEOTIDE SEQUENCE</scope>
    <source>
        <strain evidence="3">GKU 128</strain>
    </source>
</reference>
<keyword evidence="4" id="KW-1185">Reference proteome</keyword>
<dbReference type="PROSITE" id="PS51384">
    <property type="entry name" value="FAD_FR"/>
    <property type="match status" value="1"/>
</dbReference>
<dbReference type="SUPFAM" id="SSF63380">
    <property type="entry name" value="Riboflavin synthase domain-like"/>
    <property type="match status" value="1"/>
</dbReference>
<dbReference type="InterPro" id="IPR039261">
    <property type="entry name" value="FNR_nucleotide-bd"/>
</dbReference>
<dbReference type="EMBL" id="JAGEOJ010000031">
    <property type="protein sequence ID" value="MBO2455005.1"/>
    <property type="molecule type" value="Genomic_DNA"/>
</dbReference>
<evidence type="ECO:0000256" key="1">
    <source>
        <dbReference type="SAM" id="MobiDB-lite"/>
    </source>
</evidence>
<accession>A0A939TG28</accession>
<evidence type="ECO:0000313" key="3">
    <source>
        <dbReference type="EMBL" id="MBO2455005.1"/>
    </source>
</evidence>
<dbReference type="PANTHER" id="PTHR30157:SF0">
    <property type="entry name" value="NADPH-DEPENDENT FERRIC-CHELATE REDUCTASE"/>
    <property type="match status" value="1"/>
</dbReference>
<dbReference type="InterPro" id="IPR013113">
    <property type="entry name" value="SIP_FAD-bd"/>
</dbReference>
<dbReference type="InterPro" id="IPR039374">
    <property type="entry name" value="SIP_fam"/>
</dbReference>
<dbReference type="InterPro" id="IPR017938">
    <property type="entry name" value="Riboflavin_synthase-like_b-brl"/>
</dbReference>
<comment type="caution">
    <text evidence="3">The sequence shown here is derived from an EMBL/GenBank/DDBJ whole genome shotgun (WGS) entry which is preliminary data.</text>
</comment>
<dbReference type="Gene3D" id="3.40.50.80">
    <property type="entry name" value="Nucleotide-binding domain of ferredoxin-NADP reductase (FNR) module"/>
    <property type="match status" value="1"/>
</dbReference>
<organism evidence="3 4">
    <name type="scientific">Actinomadura barringtoniae</name>
    <dbReference type="NCBI Taxonomy" id="1427535"/>
    <lineage>
        <taxon>Bacteria</taxon>
        <taxon>Bacillati</taxon>
        <taxon>Actinomycetota</taxon>
        <taxon>Actinomycetes</taxon>
        <taxon>Streptosporangiales</taxon>
        <taxon>Thermomonosporaceae</taxon>
        <taxon>Actinomadura</taxon>
    </lineage>
</organism>
<evidence type="ECO:0000313" key="4">
    <source>
        <dbReference type="Proteomes" id="UP000669179"/>
    </source>
</evidence>
<protein>
    <submittedName>
        <fullName evidence="3">Siderophore-interacting protein</fullName>
    </submittedName>
</protein>
<evidence type="ECO:0000259" key="2">
    <source>
        <dbReference type="PROSITE" id="PS51384"/>
    </source>
</evidence>
<dbReference type="GO" id="GO:0016491">
    <property type="term" value="F:oxidoreductase activity"/>
    <property type="evidence" value="ECO:0007669"/>
    <property type="project" value="InterPro"/>
</dbReference>
<name>A0A939TG28_9ACTN</name>
<dbReference type="PANTHER" id="PTHR30157">
    <property type="entry name" value="FERRIC REDUCTASE, NADPH-DEPENDENT"/>
    <property type="match status" value="1"/>
</dbReference>
<feature type="compositionally biased region" description="Basic and acidic residues" evidence="1">
    <location>
        <begin position="160"/>
        <end position="171"/>
    </location>
</feature>
<dbReference type="InterPro" id="IPR007037">
    <property type="entry name" value="SIP_rossman_dom"/>
</dbReference>
<proteinExistence type="predicted"/>
<feature type="region of interest" description="Disordered" evidence="1">
    <location>
        <begin position="146"/>
        <end position="172"/>
    </location>
</feature>
<sequence>MAPGVRDRLLDLISVRGRAESVELDGRMWQIRVGEVPGLSWEPGQHVRVHVNDLRTPQAWLHPGDVLRTYSIWDYDPAGTLELRVLDHGDGPGARWARGLGAGDEIVFGRPEGGLTLRRPAPYHLFVGEETASVPFGAMLRALHGEEDGERSTPGARSAAQRDQEHSRPPERSYAVLEVATEQDRLALPGEVSWSFRGEAPAADSATLVESVRSLDLPDEPGIAYVAGEARTVQAVRAHLVRDRGWPRRSVVVKPFWTPGRRGMD</sequence>
<dbReference type="AlphaFoldDB" id="A0A939TG28"/>
<dbReference type="Pfam" id="PF08021">
    <property type="entry name" value="FAD_binding_9"/>
    <property type="match status" value="1"/>
</dbReference>
<dbReference type="Proteomes" id="UP000669179">
    <property type="component" value="Unassembled WGS sequence"/>
</dbReference>